<accession>A0A2N6LFU7</accession>
<dbReference type="EMBL" id="NMQE01000339">
    <property type="protein sequence ID" value="PMB22623.1"/>
    <property type="molecule type" value="Genomic_DNA"/>
</dbReference>
<evidence type="ECO:0000259" key="2">
    <source>
        <dbReference type="Pfam" id="PF01345"/>
    </source>
</evidence>
<proteinExistence type="predicted"/>
<dbReference type="AlphaFoldDB" id="A0A2N6LFU7"/>
<evidence type="ECO:0000256" key="1">
    <source>
        <dbReference type="SAM" id="SignalP"/>
    </source>
</evidence>
<dbReference type="InterPro" id="IPR029455">
    <property type="entry name" value="GHL15"/>
</dbReference>
<feature type="signal peptide" evidence="1">
    <location>
        <begin position="1"/>
        <end position="20"/>
    </location>
</feature>
<feature type="chain" id="PRO_5014769486" description="DUF11 domain-containing protein" evidence="1">
    <location>
        <begin position="21"/>
        <end position="679"/>
    </location>
</feature>
<name>A0A2N6LFU7_9CYAN</name>
<evidence type="ECO:0000313" key="4">
    <source>
        <dbReference type="Proteomes" id="UP000235081"/>
    </source>
</evidence>
<comment type="caution">
    <text evidence="3">The sequence shown here is derived from an EMBL/GenBank/DDBJ whole genome shotgun (WGS) entry which is preliminary data.</text>
</comment>
<dbReference type="Pfam" id="PF01345">
    <property type="entry name" value="DUF11"/>
    <property type="match status" value="1"/>
</dbReference>
<sequence>MNMRTAVLLLALLGITCAFSQSWVGLNYAAGTGECELDASPRDGITDGWSAFWSGQAGDSWQAEGIQWSLSSSRKLRGRLAQQITINRNRDQSVRFILRLPAIAPDRPPFIVPPQGTPLLVRAGYMSEGVSNVQAQVYVRSGSTRYLVGTPNPTQMGWQTLSAIVPFANNDQGQPLFYVEFEFTLAAGASRAQINVDSVEVLWTGYAQPQRIRPNPLKILHVNNPPTHHQVLLDPPADFIITEFGQIVALSEYYTSIPLGIYVNVAQTSNRIPTPWHDLYGGYDFVFQNHPNWFLRDSSGNPFPNPGYPDLYPLDIGLAAVRQRAIQSFSQHVANYPIPEWFFCDNAGSWWQSQQYPNRSDILPRWTEYFAQVFSHVRNNLGRKIAINAGGHAGAFIDNNEGTRWIQYVDAVMLEHVITFWGSSNGYQYQNYRLNRATSPHTDSTWWATLRAVNAYPNKKWLLMCMSDTNNAAMIRYILASYFVMMHDNTYLMIDPRGSHAPNIYLQWVSRPEVWVPIGRPTGSWRVQAGTVADHTGALFARDFENGIALVNPTANQTYTYTLPRAYKNWDGQIVSQGTTITIPPRTGMVFYAAPEIVIEVAPQQITALPGETVTLRVVCRNQGLRSGDNLQISVPLPEGMEFVSASDGGQIVNRQVRWNLPRLDAGQTRTLTFQARVQ</sequence>
<dbReference type="Pfam" id="PF14885">
    <property type="entry name" value="GHL15"/>
    <property type="match status" value="1"/>
</dbReference>
<organism evidence="3 4">
    <name type="scientific">Fischerella thermalis CCMEE 5318</name>
    <dbReference type="NCBI Taxonomy" id="2019666"/>
    <lineage>
        <taxon>Bacteria</taxon>
        <taxon>Bacillati</taxon>
        <taxon>Cyanobacteriota</taxon>
        <taxon>Cyanophyceae</taxon>
        <taxon>Nostocales</taxon>
        <taxon>Hapalosiphonaceae</taxon>
        <taxon>Fischerella</taxon>
    </lineage>
</organism>
<reference evidence="3 4" key="1">
    <citation type="submission" date="2017-07" db="EMBL/GenBank/DDBJ databases">
        <title>Genomes of Fischerella (Mastigocladus) sp. strains.</title>
        <authorList>
            <person name="Miller S.R."/>
        </authorList>
    </citation>
    <scope>NUCLEOTIDE SEQUENCE [LARGE SCALE GENOMIC DNA]</scope>
    <source>
        <strain evidence="3 4">CCMEE 5318</strain>
    </source>
</reference>
<gene>
    <name evidence="3" type="ORF">CEN46_11870</name>
</gene>
<evidence type="ECO:0000313" key="3">
    <source>
        <dbReference type="EMBL" id="PMB22623.1"/>
    </source>
</evidence>
<feature type="domain" description="DUF11" evidence="2">
    <location>
        <begin position="599"/>
        <end position="678"/>
    </location>
</feature>
<protein>
    <recommendedName>
        <fullName evidence="2">DUF11 domain-containing protein</fullName>
    </recommendedName>
</protein>
<dbReference type="InterPro" id="IPR001434">
    <property type="entry name" value="OmcB-like_DUF11"/>
</dbReference>
<dbReference type="Proteomes" id="UP000235081">
    <property type="component" value="Unassembled WGS sequence"/>
</dbReference>
<keyword evidence="1" id="KW-0732">Signal</keyword>